<reference evidence="2" key="1">
    <citation type="submission" date="2022-07" db="EMBL/GenBank/DDBJ databases">
        <authorList>
            <person name="Macas J."/>
            <person name="Novak P."/>
            <person name="Neumann P."/>
        </authorList>
    </citation>
    <scope>NUCLEOTIDE SEQUENCE</scope>
</reference>
<accession>A0AAV0BZ84</accession>
<dbReference type="EMBL" id="CAMAPF010000004">
    <property type="protein sequence ID" value="CAH9052051.1"/>
    <property type="molecule type" value="Genomic_DNA"/>
</dbReference>
<dbReference type="PANTHER" id="PTHR47290">
    <property type="entry name" value="RING FINGER PROTEIN"/>
    <property type="match status" value="1"/>
</dbReference>
<protein>
    <submittedName>
        <fullName evidence="2">Uncharacterized protein</fullName>
    </submittedName>
</protein>
<proteinExistence type="predicted"/>
<sequence>MQGFGRMIPLESLGFHLLPFHYREGICLLVGTTVFENPLMAEDDDRSRTDLNEKYVNNEEASTSYYCKDCFTNSSTVVQEDDGHKDWLQLTVGDGGGNNSATVSHDGRDHEEHGRTTRLGPVELDLLPSGRSNGSYASSAAELRRPLPIPPPAAVGYISSTLSNYNNFLHHPPWAFRPVMATPPQGLSVAGSSSSSPFLYAPPLTCSNSRPAALPLLYAGAGVVSPGFDCRVIDPPLRQHSGIWFSLQASQNQRKEPYLRQISKKYIRIKDGRITILLVLKYLVNKLRLENESEIEITCRGQELLPSLTLQHVRDEIWMRNYLLHPNLLTFVATNHHVMVLLYGRK</sequence>
<name>A0AAV0BZ84_9ASTE</name>
<dbReference type="Proteomes" id="UP001152523">
    <property type="component" value="Unassembled WGS sequence"/>
</dbReference>
<dbReference type="InterPro" id="IPR044171">
    <property type="entry name" value="LAX2-like"/>
</dbReference>
<dbReference type="AlphaFoldDB" id="A0AAV0BZ84"/>
<dbReference type="PANTHER" id="PTHR47290:SF4">
    <property type="entry name" value="RING FINGER PROTEIN"/>
    <property type="match status" value="1"/>
</dbReference>
<feature type="compositionally biased region" description="Basic and acidic residues" evidence="1">
    <location>
        <begin position="105"/>
        <end position="115"/>
    </location>
</feature>
<evidence type="ECO:0000256" key="1">
    <source>
        <dbReference type="SAM" id="MobiDB-lite"/>
    </source>
</evidence>
<evidence type="ECO:0000313" key="2">
    <source>
        <dbReference type="EMBL" id="CAH9052051.1"/>
    </source>
</evidence>
<feature type="region of interest" description="Disordered" evidence="1">
    <location>
        <begin position="92"/>
        <end position="115"/>
    </location>
</feature>
<gene>
    <name evidence="2" type="ORF">CEPIT_LOCUS321</name>
</gene>
<dbReference type="Gene3D" id="3.10.20.90">
    <property type="entry name" value="Phosphatidylinositol 3-kinase Catalytic Subunit, Chain A, domain 1"/>
    <property type="match status" value="1"/>
</dbReference>
<comment type="caution">
    <text evidence="2">The sequence shown here is derived from an EMBL/GenBank/DDBJ whole genome shotgun (WGS) entry which is preliminary data.</text>
</comment>
<organism evidence="2 3">
    <name type="scientific">Cuscuta epithymum</name>
    <dbReference type="NCBI Taxonomy" id="186058"/>
    <lineage>
        <taxon>Eukaryota</taxon>
        <taxon>Viridiplantae</taxon>
        <taxon>Streptophyta</taxon>
        <taxon>Embryophyta</taxon>
        <taxon>Tracheophyta</taxon>
        <taxon>Spermatophyta</taxon>
        <taxon>Magnoliopsida</taxon>
        <taxon>eudicotyledons</taxon>
        <taxon>Gunneridae</taxon>
        <taxon>Pentapetalae</taxon>
        <taxon>asterids</taxon>
        <taxon>lamiids</taxon>
        <taxon>Solanales</taxon>
        <taxon>Convolvulaceae</taxon>
        <taxon>Cuscuteae</taxon>
        <taxon>Cuscuta</taxon>
        <taxon>Cuscuta subgen. Cuscuta</taxon>
    </lineage>
</organism>
<keyword evidence="3" id="KW-1185">Reference proteome</keyword>
<evidence type="ECO:0000313" key="3">
    <source>
        <dbReference type="Proteomes" id="UP001152523"/>
    </source>
</evidence>